<dbReference type="InterPro" id="IPR011991">
    <property type="entry name" value="ArsR-like_HTH"/>
</dbReference>
<dbReference type="Pfam" id="PF01638">
    <property type="entry name" value="HxlR"/>
    <property type="match status" value="1"/>
</dbReference>
<dbReference type="GO" id="GO:0003677">
    <property type="term" value="F:DNA binding"/>
    <property type="evidence" value="ECO:0007669"/>
    <property type="project" value="UniProtKB-KW"/>
</dbReference>
<evidence type="ECO:0000256" key="2">
    <source>
        <dbReference type="ARBA" id="ARBA00023125"/>
    </source>
</evidence>
<dbReference type="InterPro" id="IPR002577">
    <property type="entry name" value="HTH_HxlR"/>
</dbReference>
<evidence type="ECO:0000256" key="1">
    <source>
        <dbReference type="ARBA" id="ARBA00023015"/>
    </source>
</evidence>
<evidence type="ECO:0000259" key="4">
    <source>
        <dbReference type="PROSITE" id="PS51118"/>
    </source>
</evidence>
<dbReference type="EMBL" id="VIWY01000001">
    <property type="protein sequence ID" value="TWG26238.1"/>
    <property type="molecule type" value="Genomic_DNA"/>
</dbReference>
<name>A0A561WQY0_ACTTI</name>
<dbReference type="CDD" id="cd00090">
    <property type="entry name" value="HTH_ARSR"/>
    <property type="match status" value="1"/>
</dbReference>
<dbReference type="InterPro" id="IPR036390">
    <property type="entry name" value="WH_DNA-bd_sf"/>
</dbReference>
<dbReference type="AlphaFoldDB" id="A0A561WQY0"/>
<dbReference type="SUPFAM" id="SSF46785">
    <property type="entry name" value="Winged helix' DNA-binding domain"/>
    <property type="match status" value="1"/>
</dbReference>
<proteinExistence type="predicted"/>
<reference evidence="5 6" key="1">
    <citation type="submission" date="2019-06" db="EMBL/GenBank/DDBJ databases">
        <title>Sequencing the genomes of 1000 actinobacteria strains.</title>
        <authorList>
            <person name="Klenk H.-P."/>
        </authorList>
    </citation>
    <scope>NUCLEOTIDE SEQUENCE [LARGE SCALE GENOMIC DNA]</scope>
    <source>
        <strain evidence="5 6">DSM 43866</strain>
    </source>
</reference>
<dbReference type="Gene3D" id="1.10.10.10">
    <property type="entry name" value="Winged helix-like DNA-binding domain superfamily/Winged helix DNA-binding domain"/>
    <property type="match status" value="1"/>
</dbReference>
<dbReference type="Proteomes" id="UP000320239">
    <property type="component" value="Unassembled WGS sequence"/>
</dbReference>
<evidence type="ECO:0000313" key="5">
    <source>
        <dbReference type="EMBL" id="TWG26238.1"/>
    </source>
</evidence>
<accession>A0A561WQY0</accession>
<dbReference type="PANTHER" id="PTHR33204:SF37">
    <property type="entry name" value="HTH-TYPE TRANSCRIPTIONAL REGULATOR YODB"/>
    <property type="match status" value="1"/>
</dbReference>
<dbReference type="PROSITE" id="PS51118">
    <property type="entry name" value="HTH_HXLR"/>
    <property type="match status" value="1"/>
</dbReference>
<keyword evidence="6" id="KW-1185">Reference proteome</keyword>
<sequence>MAVTCSFAFMTVVEEGSSADAAARHLSCRRKDAALARAFEFLGRRWNAAVLGSLEKGPSGFRELSRVIDGISDSVLSNRLSCLVGAGLIARDVDAGPPVSVSYSLTAAGRALMPALGQIAQWAEEHLPR</sequence>
<dbReference type="InterPro" id="IPR036388">
    <property type="entry name" value="WH-like_DNA-bd_sf"/>
</dbReference>
<organism evidence="5 6">
    <name type="scientific">Actinoplanes teichomyceticus</name>
    <dbReference type="NCBI Taxonomy" id="1867"/>
    <lineage>
        <taxon>Bacteria</taxon>
        <taxon>Bacillati</taxon>
        <taxon>Actinomycetota</taxon>
        <taxon>Actinomycetes</taxon>
        <taxon>Micromonosporales</taxon>
        <taxon>Micromonosporaceae</taxon>
        <taxon>Actinoplanes</taxon>
    </lineage>
</organism>
<protein>
    <submittedName>
        <fullName evidence="5">HxlR family transcriptional regulator</fullName>
    </submittedName>
</protein>
<feature type="domain" description="HTH hxlR-type" evidence="4">
    <location>
        <begin position="28"/>
        <end position="129"/>
    </location>
</feature>
<evidence type="ECO:0000256" key="3">
    <source>
        <dbReference type="ARBA" id="ARBA00023163"/>
    </source>
</evidence>
<comment type="caution">
    <text evidence="5">The sequence shown here is derived from an EMBL/GenBank/DDBJ whole genome shotgun (WGS) entry which is preliminary data.</text>
</comment>
<keyword evidence="2" id="KW-0238">DNA-binding</keyword>
<gene>
    <name evidence="5" type="ORF">FHX34_1011219</name>
</gene>
<keyword evidence="3" id="KW-0804">Transcription</keyword>
<evidence type="ECO:0000313" key="6">
    <source>
        <dbReference type="Proteomes" id="UP000320239"/>
    </source>
</evidence>
<keyword evidence="1" id="KW-0805">Transcription regulation</keyword>
<dbReference type="PANTHER" id="PTHR33204">
    <property type="entry name" value="TRANSCRIPTIONAL REGULATOR, MARR FAMILY"/>
    <property type="match status" value="1"/>
</dbReference>